<dbReference type="InterPro" id="IPR058913">
    <property type="entry name" value="Integrase_dom_put"/>
</dbReference>
<dbReference type="AlphaFoldDB" id="A0AAD2Q3N7"/>
<feature type="domain" description="Integrase core" evidence="1">
    <location>
        <begin position="179"/>
        <end position="356"/>
    </location>
</feature>
<gene>
    <name evidence="2" type="ORF">MYCIT1_LOCUS18249</name>
</gene>
<dbReference type="PANTHER" id="PTHR46177">
    <property type="entry name" value="INTEGRASE CATALYTIC DOMAIN-CONTAINING PROTEIN"/>
    <property type="match status" value="1"/>
</dbReference>
<dbReference type="Pfam" id="PF24764">
    <property type="entry name" value="rva_4"/>
    <property type="match status" value="1"/>
</dbReference>
<keyword evidence="3" id="KW-1185">Reference proteome</keyword>
<name>A0AAD2Q3N7_9AGAR</name>
<evidence type="ECO:0000259" key="1">
    <source>
        <dbReference type="Pfam" id="PF24764"/>
    </source>
</evidence>
<dbReference type="Proteomes" id="UP001295794">
    <property type="component" value="Unassembled WGS sequence"/>
</dbReference>
<dbReference type="PANTHER" id="PTHR46177:SF1">
    <property type="entry name" value="INTEGRASE CATALYTIC DOMAIN-CONTAINING PROTEIN"/>
    <property type="match status" value="1"/>
</dbReference>
<accession>A0AAD2Q3N7</accession>
<evidence type="ECO:0000313" key="2">
    <source>
        <dbReference type="EMBL" id="CAK5272545.1"/>
    </source>
</evidence>
<reference evidence="2" key="1">
    <citation type="submission" date="2023-11" db="EMBL/GenBank/DDBJ databases">
        <authorList>
            <person name="De Vega J J."/>
            <person name="De Vega J J."/>
        </authorList>
    </citation>
    <scope>NUCLEOTIDE SEQUENCE</scope>
</reference>
<evidence type="ECO:0000313" key="3">
    <source>
        <dbReference type="Proteomes" id="UP001295794"/>
    </source>
</evidence>
<proteinExistence type="predicted"/>
<comment type="caution">
    <text evidence="2">The sequence shown here is derived from an EMBL/GenBank/DDBJ whole genome shotgun (WGS) entry which is preliminary data.</text>
</comment>
<dbReference type="EMBL" id="CAVNYO010000182">
    <property type="protein sequence ID" value="CAK5272545.1"/>
    <property type="molecule type" value="Genomic_DNA"/>
</dbReference>
<organism evidence="2 3">
    <name type="scientific">Mycena citricolor</name>
    <dbReference type="NCBI Taxonomy" id="2018698"/>
    <lineage>
        <taxon>Eukaryota</taxon>
        <taxon>Fungi</taxon>
        <taxon>Dikarya</taxon>
        <taxon>Basidiomycota</taxon>
        <taxon>Agaricomycotina</taxon>
        <taxon>Agaricomycetes</taxon>
        <taxon>Agaricomycetidae</taxon>
        <taxon>Agaricales</taxon>
        <taxon>Marasmiineae</taxon>
        <taxon>Mycenaceae</taxon>
        <taxon>Mycena</taxon>
    </lineage>
</organism>
<sequence>MPQVERPIQERSGWVPTYDLVDRRDTINLETDSSPFWSVFARNQHKPNPPPEELKPHIQLYWNMRMTDQQILDQLHARHIDHSEHGLKLTGFRKIRKELGFMGTRQQGHSHESIKDAIIDLRRSYPNAGGRDMKDLLFFEKDGMKVPRRLIMDFFAVYEPNLVRRRRKNCLRRKKFWAAGPNDIWAVDQHDKWKKFGLALHTGIDPFIGYNHWTRIWWNNNNPRLILSYYLSVVEELGFMPLVSQSDPGTENTGLANGHTMLRHLQDPGLHGTLQHRWMRQKKNVMPEISWSQLRRRWTPGYENLLDVGVENGWYDPKILLEALVFRWVFIPWLQSELDAYRHRINNTAKRVDRNKILPHGIPAHMLAHPEEYAALDFKVRVSKENIETVRNLYAPQDHPIFELVPREFDEVATELYVEMGQPLVTRDSCWDIYLQLLSGFRRLDQIHAIDEGFDSRWRYALVMAEHDYKNNEMELLPGLQDLHAVDGYLGGVNNGQGMDPHHHQALRALLNDIEPQVDPAEEDDGPEEYFAWFSDEEEVAGADEW</sequence>
<protein>
    <recommendedName>
        <fullName evidence="1">Integrase core domain-containing protein</fullName>
    </recommendedName>
</protein>